<dbReference type="Proteomes" id="UP001207408">
    <property type="component" value="Unassembled WGS sequence"/>
</dbReference>
<dbReference type="RefSeq" id="WP_301199265.1">
    <property type="nucleotide sequence ID" value="NZ_JAPDPI010000017.1"/>
</dbReference>
<dbReference type="GO" id="GO:0008909">
    <property type="term" value="F:isochorismate synthase activity"/>
    <property type="evidence" value="ECO:0007669"/>
    <property type="project" value="UniProtKB-EC"/>
</dbReference>
<comment type="caution">
    <text evidence="7">The sequence shown here is derived from an EMBL/GenBank/DDBJ whole genome shotgun (WGS) entry which is preliminary data.</text>
</comment>
<dbReference type="EMBL" id="JAPDPI010000017">
    <property type="protein sequence ID" value="MCW3805898.1"/>
    <property type="molecule type" value="Genomic_DNA"/>
</dbReference>
<evidence type="ECO:0000313" key="8">
    <source>
        <dbReference type="Proteomes" id="UP001207408"/>
    </source>
</evidence>
<dbReference type="NCBIfam" id="TIGR00543">
    <property type="entry name" value="isochor_syn"/>
    <property type="match status" value="1"/>
</dbReference>
<comment type="catalytic activity">
    <reaction evidence="1">
        <text>chorismate = isochorismate</text>
        <dbReference type="Rhea" id="RHEA:18985"/>
        <dbReference type="ChEBI" id="CHEBI:29748"/>
        <dbReference type="ChEBI" id="CHEBI:29780"/>
        <dbReference type="EC" id="5.4.4.2"/>
    </reaction>
</comment>
<evidence type="ECO:0000256" key="1">
    <source>
        <dbReference type="ARBA" id="ARBA00000799"/>
    </source>
</evidence>
<accession>A0AAE3SJX1</accession>
<name>A0AAE3SJX1_9BACT</name>
<keyword evidence="8" id="KW-1185">Reference proteome</keyword>
<proteinExistence type="inferred from homology"/>
<sequence length="365" mass="40836">MAEISQKKVLEYCIGINAPFAIYKNPGEEKITLLISEEVGVYGDKELSGYLKKSGFVIAPFDLQHDAGLFLKDDFVVEGSTSAEVFEAIKQIKTSGDQTTESKCYATYNSYEKQYRQLYKAIESGKIEKAILSRIKRVDGVDDSCAADLFYKLCSKYPEAYAFMYYTLNSGLWVGASPELLFKVENNLGTTVSLAGTISEGEHSQWQNKEEEEQQIVTDFVTDVLKRYGVDEADVDGPKSVKAGRLFHLKTIYRFAVNGLRDKLGDFVKDLHPTPAVCGLPKNEAMEVIRRVEEHMRSYYAGFIGRINNGNVELFVNIRCMKFNDGGVDMFLGGGITVGSKPEQEWNETELKASTLLDVINEIKG</sequence>
<dbReference type="InterPro" id="IPR015890">
    <property type="entry name" value="Chorismate_C"/>
</dbReference>
<dbReference type="AlphaFoldDB" id="A0AAE3SJX1"/>
<evidence type="ECO:0000256" key="5">
    <source>
        <dbReference type="ARBA" id="ARBA00041564"/>
    </source>
</evidence>
<dbReference type="PANTHER" id="PTHR42839">
    <property type="entry name" value="ISOCHORISMATE SYNTHASE ENTC"/>
    <property type="match status" value="1"/>
</dbReference>
<gene>
    <name evidence="7" type="ORF">OM074_09675</name>
</gene>
<dbReference type="Pfam" id="PF00425">
    <property type="entry name" value="Chorismate_bind"/>
    <property type="match status" value="1"/>
</dbReference>
<reference evidence="7" key="1">
    <citation type="submission" date="2022-10" db="EMBL/GenBank/DDBJ databases">
        <authorList>
            <person name="Yu W.X."/>
        </authorList>
    </citation>
    <scope>NUCLEOTIDE SEQUENCE</scope>
    <source>
        <strain evidence="7">D04</strain>
    </source>
</reference>
<dbReference type="EC" id="5.4.4.2" evidence="3"/>
<protein>
    <recommendedName>
        <fullName evidence="3">isochorismate synthase</fullName>
        <ecNumber evidence="3">5.4.4.2</ecNumber>
    </recommendedName>
    <alternativeName>
        <fullName evidence="5">Isochorismate mutase</fullName>
    </alternativeName>
</protein>
<feature type="domain" description="Chorismate-utilising enzyme C-terminal" evidence="6">
    <location>
        <begin position="109"/>
        <end position="352"/>
    </location>
</feature>
<comment type="similarity">
    <text evidence="2">Belongs to the isochorismate synthase family.</text>
</comment>
<evidence type="ECO:0000313" key="7">
    <source>
        <dbReference type="EMBL" id="MCW3805898.1"/>
    </source>
</evidence>
<dbReference type="SUPFAM" id="SSF56322">
    <property type="entry name" value="ADC synthase"/>
    <property type="match status" value="1"/>
</dbReference>
<keyword evidence="4 7" id="KW-0413">Isomerase</keyword>
<evidence type="ECO:0000256" key="2">
    <source>
        <dbReference type="ARBA" id="ARBA00005297"/>
    </source>
</evidence>
<dbReference type="InterPro" id="IPR005801">
    <property type="entry name" value="ADC_synthase"/>
</dbReference>
<dbReference type="Gene3D" id="3.60.120.10">
    <property type="entry name" value="Anthranilate synthase"/>
    <property type="match status" value="1"/>
</dbReference>
<dbReference type="PANTHER" id="PTHR42839:SF2">
    <property type="entry name" value="ISOCHORISMATE SYNTHASE ENTC"/>
    <property type="match status" value="1"/>
</dbReference>
<dbReference type="InterPro" id="IPR004561">
    <property type="entry name" value="IsoChor_synthase"/>
</dbReference>
<organism evidence="7 8">
    <name type="scientific">Plebeiibacterium marinum</name>
    <dbReference type="NCBI Taxonomy" id="2992111"/>
    <lineage>
        <taxon>Bacteria</taxon>
        <taxon>Pseudomonadati</taxon>
        <taxon>Bacteroidota</taxon>
        <taxon>Bacteroidia</taxon>
        <taxon>Marinilabiliales</taxon>
        <taxon>Marinilabiliaceae</taxon>
        <taxon>Plebeiibacterium</taxon>
    </lineage>
</organism>
<evidence type="ECO:0000256" key="3">
    <source>
        <dbReference type="ARBA" id="ARBA00012824"/>
    </source>
</evidence>
<evidence type="ECO:0000256" key="4">
    <source>
        <dbReference type="ARBA" id="ARBA00023235"/>
    </source>
</evidence>
<evidence type="ECO:0000259" key="6">
    <source>
        <dbReference type="Pfam" id="PF00425"/>
    </source>
</evidence>